<feature type="transmembrane region" description="Helical" evidence="7">
    <location>
        <begin position="6"/>
        <end position="25"/>
    </location>
</feature>
<feature type="transmembrane region" description="Helical" evidence="7">
    <location>
        <begin position="138"/>
        <end position="160"/>
    </location>
</feature>
<feature type="transmembrane region" description="Helical" evidence="7">
    <location>
        <begin position="71"/>
        <end position="91"/>
    </location>
</feature>
<dbReference type="InterPro" id="IPR050794">
    <property type="entry name" value="CPA2_transporter"/>
</dbReference>
<dbReference type="EMBL" id="CP158375">
    <property type="protein sequence ID" value="XDO98548.1"/>
    <property type="molecule type" value="Genomic_DNA"/>
</dbReference>
<sequence>MTPAELSVAFFLQMAIIIAACRSVGWFVKRYLGQPQVVGEMIAGVILGPSLLGLLFPDLQGMLFPKESKPVLFVGAQLGVGLYMFLVGAGFNADHFKHNAKSATAVSLSGMIAPFLVAVALTPWLVGKGLFGEGVDVGQATLFMGAAISITAFPVLARIIQERGLSRTPLGAMSLSAGAIDDACAWSVLAIVLASMGGGALVAMKAIVGGGLFAALMLTLGPRLLAPLARIAEREGKLSPAVLGVILILFMLSAWAMDAAGLHSVFGGFILGAALPRGVLTRELQRQLEPFALIVLVPMFFTFSGLNTQLTMVGDWNLMAIALVILAGSILAKAGACYLAARLTGQDNATALGIGTLMNARGMMELIIINIGLQKGIIGPALFSMLVLMAVATTLMTTPMFELVYGRRARARGELGALNEAEGDDIPAPRPAQA</sequence>
<keyword evidence="2" id="KW-0813">Transport</keyword>
<evidence type="ECO:0000256" key="7">
    <source>
        <dbReference type="SAM" id="Phobius"/>
    </source>
</evidence>
<organism evidence="9">
    <name type="scientific">Caulobacter sp. 73W</name>
    <dbReference type="NCBI Taxonomy" id="3161137"/>
    <lineage>
        <taxon>Bacteria</taxon>
        <taxon>Pseudomonadati</taxon>
        <taxon>Pseudomonadota</taxon>
        <taxon>Alphaproteobacteria</taxon>
        <taxon>Caulobacterales</taxon>
        <taxon>Caulobacteraceae</taxon>
        <taxon>Caulobacter</taxon>
    </lineage>
</organism>
<dbReference type="InterPro" id="IPR038770">
    <property type="entry name" value="Na+/solute_symporter_sf"/>
</dbReference>
<evidence type="ECO:0000256" key="5">
    <source>
        <dbReference type="ARBA" id="ARBA00023065"/>
    </source>
</evidence>
<evidence type="ECO:0000256" key="3">
    <source>
        <dbReference type="ARBA" id="ARBA00022692"/>
    </source>
</evidence>
<keyword evidence="3 7" id="KW-0812">Transmembrane</keyword>
<protein>
    <submittedName>
        <fullName evidence="9">Cation:proton antiporter</fullName>
    </submittedName>
</protein>
<dbReference type="PANTHER" id="PTHR32468:SF0">
    <property type="entry name" value="K(+)_H(+) ANTIPORTER 1"/>
    <property type="match status" value="1"/>
</dbReference>
<keyword evidence="6 7" id="KW-0472">Membrane</keyword>
<dbReference type="RefSeq" id="WP_369062423.1">
    <property type="nucleotide sequence ID" value="NZ_CP158375.1"/>
</dbReference>
<dbReference type="GO" id="GO:1902600">
    <property type="term" value="P:proton transmembrane transport"/>
    <property type="evidence" value="ECO:0007669"/>
    <property type="project" value="InterPro"/>
</dbReference>
<keyword evidence="5" id="KW-0406">Ion transport</keyword>
<dbReference type="Gene3D" id="1.20.1530.20">
    <property type="match status" value="1"/>
</dbReference>
<comment type="subcellular location">
    <subcellularLocation>
        <location evidence="1">Membrane</location>
        <topology evidence="1">Multi-pass membrane protein</topology>
    </subcellularLocation>
</comment>
<evidence type="ECO:0000256" key="6">
    <source>
        <dbReference type="ARBA" id="ARBA00023136"/>
    </source>
</evidence>
<dbReference type="AlphaFoldDB" id="A0AB39KXS7"/>
<dbReference type="InterPro" id="IPR006153">
    <property type="entry name" value="Cation/H_exchanger_TM"/>
</dbReference>
<accession>A0AB39KXS7</accession>
<feature type="transmembrane region" description="Helical" evidence="7">
    <location>
        <begin position="206"/>
        <end position="226"/>
    </location>
</feature>
<feature type="transmembrane region" description="Helical" evidence="7">
    <location>
        <begin position="103"/>
        <end position="126"/>
    </location>
</feature>
<feature type="transmembrane region" description="Helical" evidence="7">
    <location>
        <begin position="377"/>
        <end position="405"/>
    </location>
</feature>
<keyword evidence="4 7" id="KW-1133">Transmembrane helix</keyword>
<name>A0AB39KXS7_9CAUL</name>
<evidence type="ECO:0000256" key="2">
    <source>
        <dbReference type="ARBA" id="ARBA00022448"/>
    </source>
</evidence>
<feature type="transmembrane region" description="Helical" evidence="7">
    <location>
        <begin position="172"/>
        <end position="194"/>
    </location>
</feature>
<dbReference type="GO" id="GO:0016020">
    <property type="term" value="C:membrane"/>
    <property type="evidence" value="ECO:0007669"/>
    <property type="project" value="UniProtKB-SubCell"/>
</dbReference>
<feature type="domain" description="Cation/H+ exchanger transmembrane" evidence="8">
    <location>
        <begin position="24"/>
        <end position="401"/>
    </location>
</feature>
<feature type="transmembrane region" description="Helical" evidence="7">
    <location>
        <begin position="291"/>
        <end position="310"/>
    </location>
</feature>
<feature type="transmembrane region" description="Helical" evidence="7">
    <location>
        <begin position="37"/>
        <end position="56"/>
    </location>
</feature>
<feature type="transmembrane region" description="Helical" evidence="7">
    <location>
        <begin position="262"/>
        <end position="279"/>
    </location>
</feature>
<feature type="transmembrane region" description="Helical" evidence="7">
    <location>
        <begin position="351"/>
        <end position="371"/>
    </location>
</feature>
<reference evidence="9" key="1">
    <citation type="submission" date="2024-06" db="EMBL/GenBank/DDBJ databases">
        <title>Caulobacter inopinatus, sp. nov.</title>
        <authorList>
            <person name="Donachie S.P."/>
        </authorList>
    </citation>
    <scope>NUCLEOTIDE SEQUENCE</scope>
    <source>
        <strain evidence="9">73W</strain>
    </source>
</reference>
<dbReference type="Pfam" id="PF00999">
    <property type="entry name" value="Na_H_Exchanger"/>
    <property type="match status" value="1"/>
</dbReference>
<feature type="transmembrane region" description="Helical" evidence="7">
    <location>
        <begin position="238"/>
        <end position="256"/>
    </location>
</feature>
<dbReference type="PANTHER" id="PTHR32468">
    <property type="entry name" value="CATION/H + ANTIPORTER"/>
    <property type="match status" value="1"/>
</dbReference>
<evidence type="ECO:0000256" key="4">
    <source>
        <dbReference type="ARBA" id="ARBA00022989"/>
    </source>
</evidence>
<evidence type="ECO:0000313" key="9">
    <source>
        <dbReference type="EMBL" id="XDO98548.1"/>
    </source>
</evidence>
<proteinExistence type="predicted"/>
<evidence type="ECO:0000259" key="8">
    <source>
        <dbReference type="Pfam" id="PF00999"/>
    </source>
</evidence>
<dbReference type="GO" id="GO:0015297">
    <property type="term" value="F:antiporter activity"/>
    <property type="evidence" value="ECO:0007669"/>
    <property type="project" value="InterPro"/>
</dbReference>
<feature type="transmembrane region" description="Helical" evidence="7">
    <location>
        <begin position="316"/>
        <end position="339"/>
    </location>
</feature>
<evidence type="ECO:0000256" key="1">
    <source>
        <dbReference type="ARBA" id="ARBA00004141"/>
    </source>
</evidence>
<gene>
    <name evidence="9" type="ORF">ABOZ73_09060</name>
</gene>